<comment type="caution">
    <text evidence="1">The sequence shown here is derived from an EMBL/GenBank/DDBJ whole genome shotgun (WGS) entry which is preliminary data.</text>
</comment>
<organism evidence="1 2">
    <name type="scientific">Campylobacter aviculae</name>
    <dbReference type="NCBI Taxonomy" id="2510190"/>
    <lineage>
        <taxon>Bacteria</taxon>
        <taxon>Pseudomonadati</taxon>
        <taxon>Campylobacterota</taxon>
        <taxon>Epsilonproteobacteria</taxon>
        <taxon>Campylobacterales</taxon>
        <taxon>Campylobacteraceae</taxon>
        <taxon>Campylobacter</taxon>
    </lineage>
</organism>
<protein>
    <recommendedName>
        <fullName evidence="3">TIR domain protein</fullName>
    </recommendedName>
</protein>
<dbReference type="Gene3D" id="3.40.50.10140">
    <property type="entry name" value="Toll/interleukin-1 receptor homology (TIR) domain"/>
    <property type="match status" value="1"/>
</dbReference>
<name>A0A4U7BGA8_9BACT</name>
<gene>
    <name evidence="1" type="ORF">CQA76_08435</name>
</gene>
<dbReference type="EMBL" id="NXMA01000022">
    <property type="protein sequence ID" value="TKX29181.1"/>
    <property type="molecule type" value="Genomic_DNA"/>
</dbReference>
<dbReference type="InterPro" id="IPR035897">
    <property type="entry name" value="Toll_tir_struct_dom_sf"/>
</dbReference>
<evidence type="ECO:0008006" key="3">
    <source>
        <dbReference type="Google" id="ProtNLM"/>
    </source>
</evidence>
<evidence type="ECO:0000313" key="1">
    <source>
        <dbReference type="EMBL" id="TKX29181.1"/>
    </source>
</evidence>
<accession>A0A4U7BGA8</accession>
<dbReference type="RefSeq" id="WP_137622945.1">
    <property type="nucleotide sequence ID" value="NZ_NXMA01000022.1"/>
</dbReference>
<sequence length="221" mass="26588">MHERNLKININKIQYCYNKNEYNKNKEDLTNIIKECYNLKNESFDGTKMQNYFFPQISQTSIFLSHSYKDIKKALYIKSEIENNYKNVKVFVDSLYWQSVYDAEINLAKQYQTNTVLKNLHIMISTAITQMIQSSRYFIFLESENSIIDIKHNKTTESPWIYFELKIANMFNQKEITYGYENFLESLQENRKIPMRCFFNIDDIIKNMTEIKLNDLLNMLK</sequence>
<dbReference type="AlphaFoldDB" id="A0A4U7BGA8"/>
<evidence type="ECO:0000313" key="2">
    <source>
        <dbReference type="Proteomes" id="UP000310353"/>
    </source>
</evidence>
<dbReference type="SUPFAM" id="SSF52200">
    <property type="entry name" value="Toll/Interleukin receptor TIR domain"/>
    <property type="match status" value="1"/>
</dbReference>
<dbReference type="OrthoDB" id="5329108at2"/>
<keyword evidence="2" id="KW-1185">Reference proteome</keyword>
<reference evidence="1 2" key="1">
    <citation type="submission" date="2018-05" db="EMBL/GenBank/DDBJ databases">
        <title>Novel Campyloabacter and Helicobacter Species and Strains.</title>
        <authorList>
            <person name="Mannion A.J."/>
            <person name="Shen Z."/>
            <person name="Fox J.G."/>
        </authorList>
    </citation>
    <scope>NUCLEOTIDE SEQUENCE [LARGE SCALE GENOMIC DNA]</scope>
    <source>
        <strain evidence="2">MIT17-670</strain>
    </source>
</reference>
<dbReference type="Proteomes" id="UP000310353">
    <property type="component" value="Unassembled WGS sequence"/>
</dbReference>
<proteinExistence type="predicted"/>